<comment type="caution">
    <text evidence="1">The sequence shown here is derived from an EMBL/GenBank/DDBJ whole genome shotgun (WGS) entry which is preliminary data.</text>
</comment>
<evidence type="ECO:0000313" key="2">
    <source>
        <dbReference type="Proteomes" id="UP001283361"/>
    </source>
</evidence>
<dbReference type="AlphaFoldDB" id="A0AAE0ZLX9"/>
<keyword evidence="2" id="KW-1185">Reference proteome</keyword>
<organism evidence="1 2">
    <name type="scientific">Elysia crispata</name>
    <name type="common">lettuce slug</name>
    <dbReference type="NCBI Taxonomy" id="231223"/>
    <lineage>
        <taxon>Eukaryota</taxon>
        <taxon>Metazoa</taxon>
        <taxon>Spiralia</taxon>
        <taxon>Lophotrochozoa</taxon>
        <taxon>Mollusca</taxon>
        <taxon>Gastropoda</taxon>
        <taxon>Heterobranchia</taxon>
        <taxon>Euthyneura</taxon>
        <taxon>Panpulmonata</taxon>
        <taxon>Sacoglossa</taxon>
        <taxon>Placobranchoidea</taxon>
        <taxon>Plakobranchidae</taxon>
        <taxon>Elysia</taxon>
    </lineage>
</organism>
<dbReference type="Proteomes" id="UP001283361">
    <property type="component" value="Unassembled WGS sequence"/>
</dbReference>
<proteinExistence type="predicted"/>
<reference evidence="1" key="1">
    <citation type="journal article" date="2023" name="G3 (Bethesda)">
        <title>A reference genome for the long-term kleptoplast-retaining sea slug Elysia crispata morphotype clarki.</title>
        <authorList>
            <person name="Eastman K.E."/>
            <person name="Pendleton A.L."/>
            <person name="Shaikh M.A."/>
            <person name="Suttiyut T."/>
            <person name="Ogas R."/>
            <person name="Tomko P."/>
            <person name="Gavelis G."/>
            <person name="Widhalm J.R."/>
            <person name="Wisecaver J.H."/>
        </authorList>
    </citation>
    <scope>NUCLEOTIDE SEQUENCE</scope>
    <source>
        <strain evidence="1">ECLA1</strain>
    </source>
</reference>
<sequence length="138" mass="15307">MQEKDSCEACSAVTSTTGSNCISVEEAWNLALIAEPSLAESNTRGSTSIQAVQDSENYNSLNSAILQEVLQFKQYETRGSTTLQSMQDSKKYFNSSSPILGEVLQLKQCKTRRITTIKTVQYSKKYYSSISPRLGEVQ</sequence>
<name>A0AAE0ZLX9_9GAST</name>
<accession>A0AAE0ZLX9</accession>
<evidence type="ECO:0000313" key="1">
    <source>
        <dbReference type="EMBL" id="KAK3771770.1"/>
    </source>
</evidence>
<dbReference type="EMBL" id="JAWDGP010003682">
    <property type="protein sequence ID" value="KAK3771770.1"/>
    <property type="molecule type" value="Genomic_DNA"/>
</dbReference>
<protein>
    <submittedName>
        <fullName evidence="1">Uncharacterized protein</fullName>
    </submittedName>
</protein>
<gene>
    <name evidence="1" type="ORF">RRG08_066514</name>
</gene>